<dbReference type="Proteomes" id="UP001054889">
    <property type="component" value="Unassembled WGS sequence"/>
</dbReference>
<dbReference type="SUPFAM" id="SSF53474">
    <property type="entry name" value="alpha/beta-Hydrolases"/>
    <property type="match status" value="1"/>
</dbReference>
<keyword evidence="2" id="KW-1185">Reference proteome</keyword>
<dbReference type="GO" id="GO:0015996">
    <property type="term" value="P:chlorophyll catabolic process"/>
    <property type="evidence" value="ECO:0007669"/>
    <property type="project" value="TreeGrafter"/>
</dbReference>
<reference evidence="1" key="2">
    <citation type="submission" date="2021-12" db="EMBL/GenBank/DDBJ databases">
        <title>Resequencing data analysis of finger millet.</title>
        <authorList>
            <person name="Hatakeyama M."/>
            <person name="Aluri S."/>
            <person name="Balachadran M.T."/>
            <person name="Sivarajan S.R."/>
            <person name="Poveda L."/>
            <person name="Shimizu-Inatsugi R."/>
            <person name="Schlapbach R."/>
            <person name="Sreeman S.M."/>
            <person name="Shimizu K.K."/>
        </authorList>
    </citation>
    <scope>NUCLEOTIDE SEQUENCE</scope>
</reference>
<reference evidence="1" key="1">
    <citation type="journal article" date="2018" name="DNA Res.">
        <title>Multiple hybrid de novo genome assembly of finger millet, an orphan allotetraploid crop.</title>
        <authorList>
            <person name="Hatakeyama M."/>
            <person name="Aluri S."/>
            <person name="Balachadran M.T."/>
            <person name="Sivarajan S.R."/>
            <person name="Patrignani A."/>
            <person name="Gruter S."/>
            <person name="Poveda L."/>
            <person name="Shimizu-Inatsugi R."/>
            <person name="Baeten J."/>
            <person name="Francoijs K.J."/>
            <person name="Nataraja K.N."/>
            <person name="Reddy Y.A.N."/>
            <person name="Phadnis S."/>
            <person name="Ravikumar R.L."/>
            <person name="Schlapbach R."/>
            <person name="Sreeman S.M."/>
            <person name="Shimizu K.K."/>
        </authorList>
    </citation>
    <scope>NUCLEOTIDE SEQUENCE</scope>
</reference>
<evidence type="ECO:0000313" key="2">
    <source>
        <dbReference type="Proteomes" id="UP001054889"/>
    </source>
</evidence>
<evidence type="ECO:0008006" key="3">
    <source>
        <dbReference type="Google" id="ProtNLM"/>
    </source>
</evidence>
<dbReference type="AlphaFoldDB" id="A0AAV5FIH2"/>
<evidence type="ECO:0000313" key="1">
    <source>
        <dbReference type="EMBL" id="GJN34698.1"/>
    </source>
</evidence>
<dbReference type="Pfam" id="PF07224">
    <property type="entry name" value="Chlorophyllase"/>
    <property type="match status" value="2"/>
</dbReference>
<dbReference type="GO" id="GO:0047746">
    <property type="term" value="F:chlorophyllase activity"/>
    <property type="evidence" value="ECO:0007669"/>
    <property type="project" value="TreeGrafter"/>
</dbReference>
<dbReference type="PANTHER" id="PTHR33428">
    <property type="entry name" value="CHLOROPHYLLASE-2, CHLOROPLASTIC"/>
    <property type="match status" value="1"/>
</dbReference>
<dbReference type="Gene3D" id="3.40.50.1820">
    <property type="entry name" value="alpha/beta hydrolase"/>
    <property type="match status" value="1"/>
</dbReference>
<dbReference type="PANTHER" id="PTHR33428:SF10">
    <property type="entry name" value="CHLOROPHYLLASE-1"/>
    <property type="match status" value="1"/>
</dbReference>
<name>A0AAV5FIH2_ELECO</name>
<dbReference type="InterPro" id="IPR017395">
    <property type="entry name" value="Chlorophyllase-like"/>
</dbReference>
<protein>
    <recommendedName>
        <fullName evidence="3">Chlorophyllase</fullName>
    </recommendedName>
</protein>
<sequence length="401" mass="42703">MSASVTIHSIADQVPLVATSVFKPGKLAVEVLPVDHSNALPTPPIPVLIAAPKDAGTYPFHTSLISNNGDADDIDAAAKVTEWLAEGLPSVLPKGIEADLSKLALAGHSRGGHTAFSLALGHAKTNLKFSALIGIDPVAVTGKSSQLPPAILTYKPSSFDIAMPVLVIGTGLGEEKRNALFPSCAPKDVNHREFYNECKPPCYYVVTKEYGHLDMLDDDAPELVTCLCKEGDKCKDVMRKTVAGTMVAFLKAALGEEHGDLKFKRKIRSPDFSNGFGGTLNSNSTMKLKIEKTNYLASILSNTLSVSWTISSPSELGAVMAAGVGEGPARVRYKLGGARLLPIGLFFRPYLPPIQGLSTLLCSRLARQRPARTARCLAAVSARCPAAAVRAAPLPGRRRRR</sequence>
<gene>
    <name evidence="1" type="primary">gb23384</name>
    <name evidence="1" type="ORF">PR202_gb23384</name>
</gene>
<dbReference type="EMBL" id="BQKI01000085">
    <property type="protein sequence ID" value="GJN34698.1"/>
    <property type="molecule type" value="Genomic_DNA"/>
</dbReference>
<proteinExistence type="predicted"/>
<comment type="caution">
    <text evidence="1">The sequence shown here is derived from an EMBL/GenBank/DDBJ whole genome shotgun (WGS) entry which is preliminary data.</text>
</comment>
<accession>A0AAV5FIH2</accession>
<organism evidence="1 2">
    <name type="scientific">Eleusine coracana subsp. coracana</name>
    <dbReference type="NCBI Taxonomy" id="191504"/>
    <lineage>
        <taxon>Eukaryota</taxon>
        <taxon>Viridiplantae</taxon>
        <taxon>Streptophyta</taxon>
        <taxon>Embryophyta</taxon>
        <taxon>Tracheophyta</taxon>
        <taxon>Spermatophyta</taxon>
        <taxon>Magnoliopsida</taxon>
        <taxon>Liliopsida</taxon>
        <taxon>Poales</taxon>
        <taxon>Poaceae</taxon>
        <taxon>PACMAD clade</taxon>
        <taxon>Chloridoideae</taxon>
        <taxon>Cynodonteae</taxon>
        <taxon>Eleusininae</taxon>
        <taxon>Eleusine</taxon>
    </lineage>
</organism>
<dbReference type="InterPro" id="IPR029058">
    <property type="entry name" value="AB_hydrolase_fold"/>
</dbReference>